<keyword evidence="2" id="KW-0732">Signal</keyword>
<protein>
    <submittedName>
        <fullName evidence="3">Copper resistance protein B</fullName>
    </submittedName>
</protein>
<dbReference type="Proteomes" id="UP000256862">
    <property type="component" value="Plasmid CO2235_mp"/>
</dbReference>
<dbReference type="AlphaFoldDB" id="A0A375GLL2"/>
<evidence type="ECO:0000313" key="3">
    <source>
        <dbReference type="EMBL" id="SPC21601.1"/>
    </source>
</evidence>
<feature type="compositionally biased region" description="Low complexity" evidence="1">
    <location>
        <begin position="62"/>
        <end position="86"/>
    </location>
</feature>
<proteinExistence type="predicted"/>
<dbReference type="InterPro" id="IPR007939">
    <property type="entry name" value="Cu-R_B_prcur"/>
</dbReference>
<reference evidence="3" key="1">
    <citation type="submission" date="2018-01" db="EMBL/GenBank/DDBJ databases">
        <authorList>
            <person name="Clerissi C."/>
        </authorList>
    </citation>
    <scope>NUCLEOTIDE SEQUENCE</scope>
    <source>
        <strain evidence="3">Cupriavidus oxalaticus LMG 2235</strain>
    </source>
</reference>
<dbReference type="Pfam" id="PF05275">
    <property type="entry name" value="CopB"/>
    <property type="match status" value="1"/>
</dbReference>
<name>A0A375GLL2_9BURK</name>
<dbReference type="GO" id="GO:0006878">
    <property type="term" value="P:intracellular copper ion homeostasis"/>
    <property type="evidence" value="ECO:0007669"/>
    <property type="project" value="InterPro"/>
</dbReference>
<evidence type="ECO:0000256" key="2">
    <source>
        <dbReference type="SAM" id="SignalP"/>
    </source>
</evidence>
<dbReference type="EMBL" id="OGUS01000141">
    <property type="protein sequence ID" value="SPC21601.1"/>
    <property type="molecule type" value="Genomic_DNA"/>
</dbReference>
<feature type="compositionally biased region" description="Basic and acidic residues" evidence="1">
    <location>
        <begin position="43"/>
        <end position="53"/>
    </location>
</feature>
<gene>
    <name evidence="3" type="primary">copB</name>
    <name evidence="3" type="ORF">CO2235_MP60007</name>
</gene>
<feature type="signal peptide" evidence="2">
    <location>
        <begin position="1"/>
        <end position="33"/>
    </location>
</feature>
<comment type="caution">
    <text evidence="3">The sequence shown here is derived from an EMBL/GenBank/DDBJ whole genome shotgun (WGS) entry which is preliminary data.</text>
</comment>
<sequence length="345" mass="37439">MTAMKKASRSLAGPATRVAAAVLALAALGAASAQEQHAHGHQGHQEHQGHQGHDVPAQDVSPMQGMEPMQPMQPMEPMQPMQPMQPSGAMDHGDMKMQGGSAPPDARDPHAYSGGYQLGVGKYALGDKRQLMMADEHLFASVLVDRLEWAHASGENAAAYEVQAWFGNSYDKLVLKAEGEAAQGKMHEARTELLWGHAVASYWDTQLGLRNDAGSGRPARNWLAFGIQGLAPYWFEVDATAYVGTSGRTALRLAAEYELLLTQRLILQPRIEANLYGKNDPETGIGSGLSSGTVGVRLRYEFSRQFAPYIGVERYQAFGNTADMIRTAGGRAGETRFVAGVRMWF</sequence>
<dbReference type="GO" id="GO:0009279">
    <property type="term" value="C:cell outer membrane"/>
    <property type="evidence" value="ECO:0007669"/>
    <property type="project" value="InterPro"/>
</dbReference>
<accession>A0A375GLL2</accession>
<feature type="region of interest" description="Disordered" evidence="1">
    <location>
        <begin position="33"/>
        <end position="106"/>
    </location>
</feature>
<evidence type="ECO:0000256" key="1">
    <source>
        <dbReference type="SAM" id="MobiDB-lite"/>
    </source>
</evidence>
<organism evidence="3">
    <name type="scientific">Cupriavidus oxalaticus</name>
    <dbReference type="NCBI Taxonomy" id="96344"/>
    <lineage>
        <taxon>Bacteria</taxon>
        <taxon>Pseudomonadati</taxon>
        <taxon>Pseudomonadota</taxon>
        <taxon>Betaproteobacteria</taxon>
        <taxon>Burkholderiales</taxon>
        <taxon>Burkholderiaceae</taxon>
        <taxon>Cupriavidus</taxon>
    </lineage>
</organism>
<feature type="chain" id="PRO_5016690585" evidence="2">
    <location>
        <begin position="34"/>
        <end position="345"/>
    </location>
</feature>
<dbReference type="GO" id="GO:0005507">
    <property type="term" value="F:copper ion binding"/>
    <property type="evidence" value="ECO:0007669"/>
    <property type="project" value="InterPro"/>
</dbReference>